<protein>
    <submittedName>
        <fullName evidence="3">Uncharacterized protein</fullName>
    </submittedName>
</protein>
<reference evidence="3" key="1">
    <citation type="submission" date="2023-02" db="EMBL/GenBank/DDBJ databases">
        <authorList>
            <person name="Palmer J.M."/>
        </authorList>
    </citation>
    <scope>NUCLEOTIDE SEQUENCE</scope>
    <source>
        <strain evidence="3">FW57</strain>
    </source>
</reference>
<keyword evidence="2" id="KW-1133">Transmembrane helix</keyword>
<proteinExistence type="predicted"/>
<accession>A0AAD4EP83</accession>
<comment type="caution">
    <text evidence="3">The sequence shown here is derived from an EMBL/GenBank/DDBJ whole genome shotgun (WGS) entry which is preliminary data.</text>
</comment>
<dbReference type="EMBL" id="JAHCVI010000005">
    <property type="protein sequence ID" value="KAG7284695.1"/>
    <property type="molecule type" value="Genomic_DNA"/>
</dbReference>
<evidence type="ECO:0000256" key="2">
    <source>
        <dbReference type="SAM" id="Phobius"/>
    </source>
</evidence>
<evidence type="ECO:0000256" key="1">
    <source>
        <dbReference type="SAM" id="MobiDB-lite"/>
    </source>
</evidence>
<keyword evidence="4" id="KW-1185">Reference proteome</keyword>
<feature type="region of interest" description="Disordered" evidence="1">
    <location>
        <begin position="197"/>
        <end position="216"/>
    </location>
</feature>
<keyword evidence="2" id="KW-0472">Membrane</keyword>
<dbReference type="Proteomes" id="UP001197093">
    <property type="component" value="Unassembled WGS sequence"/>
</dbReference>
<feature type="transmembrane region" description="Helical" evidence="2">
    <location>
        <begin position="168"/>
        <end position="193"/>
    </location>
</feature>
<evidence type="ECO:0000313" key="3">
    <source>
        <dbReference type="EMBL" id="KAG7284695.1"/>
    </source>
</evidence>
<sequence>MQRQYLWNKPDGDHPDFSETYTHGDEILVSWNALNNSIYDLWLTSWGFDTDPVALCLAINLTHDGNLKLMTSDPPSAQLANKTRYVLRFKPPTSQGEYAASDPDLSSPGFVLKMPESFNQQDVPGTRASATATTTASPTVFRATPSRGIATSVPEQDEAAVSDMTPGAAAGLTVGLILVVAFVVAMEVAYLMWRRKRRRERDSEEDGTQASSQRRLRRLGKGERGLFVPVAKAEMVIDDGVWMMSPELPGDSTWGQRLVHELQGSRLGRGHKPGQALTINSSVIELEAGR</sequence>
<name>A0AAD4EP83_9PEZI</name>
<dbReference type="AlphaFoldDB" id="A0AAD4EP83"/>
<organism evidence="3 4">
    <name type="scientific">Staphylotrichum longicolle</name>
    <dbReference type="NCBI Taxonomy" id="669026"/>
    <lineage>
        <taxon>Eukaryota</taxon>
        <taxon>Fungi</taxon>
        <taxon>Dikarya</taxon>
        <taxon>Ascomycota</taxon>
        <taxon>Pezizomycotina</taxon>
        <taxon>Sordariomycetes</taxon>
        <taxon>Sordariomycetidae</taxon>
        <taxon>Sordariales</taxon>
        <taxon>Chaetomiaceae</taxon>
        <taxon>Staphylotrichum</taxon>
    </lineage>
</organism>
<gene>
    <name evidence="3" type="ORF">NEMBOFW57_009304</name>
</gene>
<evidence type="ECO:0000313" key="4">
    <source>
        <dbReference type="Proteomes" id="UP001197093"/>
    </source>
</evidence>
<keyword evidence="2" id="KW-0812">Transmembrane</keyword>